<feature type="compositionally biased region" description="Acidic residues" evidence="1">
    <location>
        <begin position="251"/>
        <end position="261"/>
    </location>
</feature>
<feature type="transmembrane region" description="Helical" evidence="2">
    <location>
        <begin position="7"/>
        <end position="31"/>
    </location>
</feature>
<name>A0ABD5Y5U2_9EURY</name>
<dbReference type="GeneID" id="78821986"/>
<feature type="domain" description="DUF8167" evidence="5">
    <location>
        <begin position="214"/>
        <end position="312"/>
    </location>
</feature>
<keyword evidence="7" id="KW-1185">Reference proteome</keyword>
<feature type="transmembrane region" description="Helical" evidence="2">
    <location>
        <begin position="70"/>
        <end position="87"/>
    </location>
</feature>
<dbReference type="EMBL" id="JBHTAS010000001">
    <property type="protein sequence ID" value="MFC7141666.1"/>
    <property type="molecule type" value="Genomic_DNA"/>
</dbReference>
<keyword evidence="2" id="KW-0472">Membrane</keyword>
<evidence type="ECO:0000256" key="2">
    <source>
        <dbReference type="SAM" id="Phobius"/>
    </source>
</evidence>
<dbReference type="Pfam" id="PF26501">
    <property type="entry name" value="DUF8167"/>
    <property type="match status" value="1"/>
</dbReference>
<dbReference type="AlphaFoldDB" id="A0ABD5Y5U2"/>
<feature type="domain" description="DUF8167" evidence="4">
    <location>
        <begin position="126"/>
        <end position="200"/>
    </location>
</feature>
<gene>
    <name evidence="6" type="ORF">ACFQMA_17740</name>
</gene>
<feature type="region of interest" description="Disordered" evidence="1">
    <location>
        <begin position="248"/>
        <end position="282"/>
    </location>
</feature>
<evidence type="ECO:0000259" key="5">
    <source>
        <dbReference type="Pfam" id="PF26503"/>
    </source>
</evidence>
<evidence type="ECO:0000313" key="6">
    <source>
        <dbReference type="EMBL" id="MFC7141666.1"/>
    </source>
</evidence>
<protein>
    <submittedName>
        <fullName evidence="6">Potassium transporter TrkA</fullName>
    </submittedName>
</protein>
<dbReference type="RefSeq" id="WP_274322745.1">
    <property type="nucleotide sequence ID" value="NZ_CP118158.1"/>
</dbReference>
<dbReference type="InterPro" id="IPR058480">
    <property type="entry name" value="DUF8167_N"/>
</dbReference>
<proteinExistence type="predicted"/>
<keyword evidence="2" id="KW-1133">Transmembrane helix</keyword>
<dbReference type="InterPro" id="IPR058603">
    <property type="entry name" value="DUF8167_2nd"/>
</dbReference>
<dbReference type="Pfam" id="PF26502">
    <property type="entry name" value="DUF8167_2nd"/>
    <property type="match status" value="1"/>
</dbReference>
<dbReference type="Proteomes" id="UP001596432">
    <property type="component" value="Unassembled WGS sequence"/>
</dbReference>
<evidence type="ECO:0000259" key="4">
    <source>
        <dbReference type="Pfam" id="PF26502"/>
    </source>
</evidence>
<accession>A0ABD5Y5U2</accession>
<dbReference type="InterPro" id="IPR058604">
    <property type="entry name" value="DUF8167_3rd"/>
</dbReference>
<feature type="domain" description="DUF8167" evidence="3">
    <location>
        <begin position="6"/>
        <end position="100"/>
    </location>
</feature>
<dbReference type="Pfam" id="PF26503">
    <property type="entry name" value="DUF8167_3rd"/>
    <property type="match status" value="1"/>
</dbReference>
<sequence>MSLPVEVLLGISFGLLVGLIPAFAVGLASFLFEYYGDRSIPGFAAVLVALPLAGANGYAVGLVGTTVEQAPRLLIAALVALMLVLYANSQGNAIAADLPRDLAQATRSRRTLSAEALDSVDGSGQVMIRATGEIRDVEGYPPLSPELRTALETGAWRLPADLPLDELEARLADQLRTDYDLADVAVSIDARGRASIAAAPPSRDLAERVPDGWRAVSFTALLPTGLSPGDEVVVDAGGESVSGRVLSVSADSDDDADEDDPGPSPGEVETRKRARAETTGGRGRVTVAVRTADARTVLGDDEAQVRVTSQGTSHVFEAFSHLERAGQAVRRVRLDDDDRAAIADAGSDLSVVGVRRPDGAGRGWQFGPDAASVEEADEAFVVGNDGSDRIHRLSGDGVEVEP</sequence>
<evidence type="ECO:0000313" key="7">
    <source>
        <dbReference type="Proteomes" id="UP001596432"/>
    </source>
</evidence>
<organism evidence="6 7">
    <name type="scientific">Halosimplex aquaticum</name>
    <dbReference type="NCBI Taxonomy" id="3026162"/>
    <lineage>
        <taxon>Archaea</taxon>
        <taxon>Methanobacteriati</taxon>
        <taxon>Methanobacteriota</taxon>
        <taxon>Stenosarchaea group</taxon>
        <taxon>Halobacteria</taxon>
        <taxon>Halobacteriales</taxon>
        <taxon>Haloarculaceae</taxon>
        <taxon>Halosimplex</taxon>
    </lineage>
</organism>
<evidence type="ECO:0000256" key="1">
    <source>
        <dbReference type="SAM" id="MobiDB-lite"/>
    </source>
</evidence>
<feature type="transmembrane region" description="Helical" evidence="2">
    <location>
        <begin position="43"/>
        <end position="63"/>
    </location>
</feature>
<evidence type="ECO:0000259" key="3">
    <source>
        <dbReference type="Pfam" id="PF26501"/>
    </source>
</evidence>
<reference evidence="6 7" key="1">
    <citation type="journal article" date="2019" name="Int. J. Syst. Evol. Microbiol.">
        <title>The Global Catalogue of Microorganisms (GCM) 10K type strain sequencing project: providing services to taxonomists for standard genome sequencing and annotation.</title>
        <authorList>
            <consortium name="The Broad Institute Genomics Platform"/>
            <consortium name="The Broad Institute Genome Sequencing Center for Infectious Disease"/>
            <person name="Wu L."/>
            <person name="Ma J."/>
        </authorList>
    </citation>
    <scope>NUCLEOTIDE SEQUENCE [LARGE SCALE GENOMIC DNA]</scope>
    <source>
        <strain evidence="6 7">XZYJT29</strain>
    </source>
</reference>
<comment type="caution">
    <text evidence="6">The sequence shown here is derived from an EMBL/GenBank/DDBJ whole genome shotgun (WGS) entry which is preliminary data.</text>
</comment>
<keyword evidence="2" id="KW-0812">Transmembrane</keyword>